<keyword evidence="7" id="KW-0053">Apoptosis</keyword>
<dbReference type="FunFam" id="3.40.50.1240:FF:000026">
    <property type="entry name" value="Putative fructose-2,6-bisphosphatase TIGAR"/>
    <property type="match status" value="1"/>
</dbReference>
<dbReference type="GO" id="GO:0060576">
    <property type="term" value="P:intestinal epithelial cell development"/>
    <property type="evidence" value="ECO:0007669"/>
    <property type="project" value="Ensembl"/>
</dbReference>
<feature type="binding site" evidence="18">
    <location>
        <begin position="10"/>
        <end position="17"/>
    </location>
    <ligand>
        <name>substrate</name>
    </ligand>
</feature>
<dbReference type="GO" id="GO:0005829">
    <property type="term" value="C:cytosol"/>
    <property type="evidence" value="ECO:0007669"/>
    <property type="project" value="Ensembl"/>
</dbReference>
<evidence type="ECO:0000256" key="8">
    <source>
        <dbReference type="ARBA" id="ARBA00022801"/>
    </source>
</evidence>
<dbReference type="GO" id="GO:0043069">
    <property type="term" value="P:negative regulation of programmed cell death"/>
    <property type="evidence" value="ECO:0007669"/>
    <property type="project" value="Ensembl"/>
</dbReference>
<evidence type="ECO:0000256" key="13">
    <source>
        <dbReference type="ARBA" id="ARBA00040907"/>
    </source>
</evidence>
<dbReference type="GO" id="GO:0005741">
    <property type="term" value="C:mitochondrial outer membrane"/>
    <property type="evidence" value="ECO:0007669"/>
    <property type="project" value="Ensembl"/>
</dbReference>
<dbReference type="CTD" id="57103"/>
<evidence type="ECO:0000256" key="5">
    <source>
        <dbReference type="ARBA" id="ARBA00013067"/>
    </source>
</evidence>
<dbReference type="CDD" id="cd07067">
    <property type="entry name" value="HP_PGM_like"/>
    <property type="match status" value="1"/>
</dbReference>
<dbReference type="GO" id="GO:0006974">
    <property type="term" value="P:DNA damage response"/>
    <property type="evidence" value="ECO:0007669"/>
    <property type="project" value="Ensembl"/>
</dbReference>
<dbReference type="GO" id="GO:0045820">
    <property type="term" value="P:negative regulation of glycolytic process"/>
    <property type="evidence" value="ECO:0007669"/>
    <property type="project" value="Ensembl"/>
</dbReference>
<evidence type="ECO:0000256" key="1">
    <source>
        <dbReference type="ARBA" id="ARBA00000464"/>
    </source>
</evidence>
<reference evidence="20" key="1">
    <citation type="submission" date="2018-12" db="EMBL/GenBank/DDBJ databases">
        <authorList>
            <person name="Yazar S."/>
        </authorList>
    </citation>
    <scope>NUCLEOTIDE SEQUENCE [LARGE SCALE GENOMIC DNA]</scope>
</reference>
<evidence type="ECO:0000256" key="14">
    <source>
        <dbReference type="ARBA" id="ARBA00042275"/>
    </source>
</evidence>
<feature type="binding site" evidence="18">
    <location>
        <begin position="89"/>
        <end position="92"/>
    </location>
    <ligand>
        <name>substrate</name>
    </ligand>
</feature>
<evidence type="ECO:0000256" key="10">
    <source>
        <dbReference type="ARBA" id="ARBA00023128"/>
    </source>
</evidence>
<accession>A0A4X2KIW4</accession>
<dbReference type="OMA" id="PTIQCVC"/>
<dbReference type="GeneID" id="114038869"/>
<dbReference type="GO" id="GO:0010332">
    <property type="term" value="P:response to gamma radiation"/>
    <property type="evidence" value="ECO:0007669"/>
    <property type="project" value="Ensembl"/>
</dbReference>
<comment type="catalytic activity">
    <reaction evidence="1">
        <text>beta-D-fructose 2,6-bisphosphate + H2O = beta-D-fructose 6-phosphate + phosphate</text>
        <dbReference type="Rhea" id="RHEA:17289"/>
        <dbReference type="ChEBI" id="CHEBI:15377"/>
        <dbReference type="ChEBI" id="CHEBI:43474"/>
        <dbReference type="ChEBI" id="CHEBI:57634"/>
        <dbReference type="ChEBI" id="CHEBI:58579"/>
        <dbReference type="EC" id="3.1.3.46"/>
    </reaction>
</comment>
<evidence type="ECO:0000256" key="15">
    <source>
        <dbReference type="ARBA" id="ARBA00065705"/>
    </source>
</evidence>
<dbReference type="GO" id="GO:1901525">
    <property type="term" value="P:negative regulation of mitophagy"/>
    <property type="evidence" value="ECO:0007669"/>
    <property type="project" value="Ensembl"/>
</dbReference>
<dbReference type="GO" id="GO:0004331">
    <property type="term" value="F:fructose-2,6-bisphosphate 2-phosphatase activity"/>
    <property type="evidence" value="ECO:0007669"/>
    <property type="project" value="UniProtKB-EC"/>
</dbReference>
<comment type="similarity">
    <text evidence="12">Belongs to the phosphoglycerate mutase family.</text>
</comment>
<evidence type="ECO:0000256" key="17">
    <source>
        <dbReference type="PIRSR" id="PIRSR613078-1"/>
    </source>
</evidence>
<dbReference type="GO" id="GO:0002931">
    <property type="term" value="P:response to ischemia"/>
    <property type="evidence" value="ECO:0007669"/>
    <property type="project" value="Ensembl"/>
</dbReference>
<protein>
    <recommendedName>
        <fullName evidence="13">Fructose-2,6-bisphosphatase TIGAR</fullName>
        <ecNumber evidence="5">3.1.3.46</ecNumber>
    </recommendedName>
    <alternativeName>
        <fullName evidence="14">TP53-induced glycolysis and apoptosis regulator</fullName>
    </alternativeName>
    <alternativeName>
        <fullName evidence="16">TP53-induced glycolysis regulatory phosphatase</fullName>
    </alternativeName>
</protein>
<dbReference type="Pfam" id="PF00300">
    <property type="entry name" value="His_Phos_1"/>
    <property type="match status" value="1"/>
</dbReference>
<organism evidence="19 20">
    <name type="scientific">Vombatus ursinus</name>
    <name type="common">Common wombat</name>
    <dbReference type="NCBI Taxonomy" id="29139"/>
    <lineage>
        <taxon>Eukaryota</taxon>
        <taxon>Metazoa</taxon>
        <taxon>Chordata</taxon>
        <taxon>Craniata</taxon>
        <taxon>Vertebrata</taxon>
        <taxon>Euteleostomi</taxon>
        <taxon>Mammalia</taxon>
        <taxon>Metatheria</taxon>
        <taxon>Diprotodontia</taxon>
        <taxon>Vombatidae</taxon>
        <taxon>Vombatus</taxon>
    </lineage>
</organism>
<evidence type="ECO:0000256" key="12">
    <source>
        <dbReference type="ARBA" id="ARBA00038362"/>
    </source>
</evidence>
<dbReference type="Gene3D" id="3.40.50.1240">
    <property type="entry name" value="Phosphoglycerate mutase-like"/>
    <property type="match status" value="1"/>
</dbReference>
<dbReference type="InterPro" id="IPR001345">
    <property type="entry name" value="PG/BPGM_mutase_AS"/>
</dbReference>
<keyword evidence="11" id="KW-0539">Nucleus</keyword>
<dbReference type="GO" id="GO:0000423">
    <property type="term" value="P:mitophagy"/>
    <property type="evidence" value="ECO:0007669"/>
    <property type="project" value="Ensembl"/>
</dbReference>
<dbReference type="PROSITE" id="PS00175">
    <property type="entry name" value="PG_MUTASE"/>
    <property type="match status" value="1"/>
</dbReference>
<evidence type="ECO:0000313" key="20">
    <source>
        <dbReference type="Proteomes" id="UP000314987"/>
    </source>
</evidence>
<dbReference type="GO" id="GO:0010666">
    <property type="term" value="P:positive regulation of cardiac muscle cell apoptotic process"/>
    <property type="evidence" value="ECO:0007669"/>
    <property type="project" value="Ensembl"/>
</dbReference>
<gene>
    <name evidence="19" type="primary">TIGAR</name>
</gene>
<dbReference type="EC" id="3.1.3.46" evidence="5"/>
<dbReference type="GO" id="GO:0072593">
    <property type="term" value="P:reactive oxygen species metabolic process"/>
    <property type="evidence" value="ECO:0007669"/>
    <property type="project" value="Ensembl"/>
</dbReference>
<dbReference type="GO" id="GO:0006096">
    <property type="term" value="P:glycolytic process"/>
    <property type="evidence" value="ECO:0007669"/>
    <property type="project" value="Ensembl"/>
</dbReference>
<dbReference type="InterPro" id="IPR029033">
    <property type="entry name" value="His_PPase_superfam"/>
</dbReference>
<evidence type="ECO:0000256" key="2">
    <source>
        <dbReference type="ARBA" id="ARBA00004123"/>
    </source>
</evidence>
<reference evidence="19" key="3">
    <citation type="submission" date="2025-09" db="UniProtKB">
        <authorList>
            <consortium name="Ensembl"/>
        </authorList>
    </citation>
    <scope>IDENTIFICATION</scope>
</reference>
<dbReference type="GO" id="GO:1902153">
    <property type="term" value="P:regulation of response to DNA damage checkpoint signaling"/>
    <property type="evidence" value="ECO:0007669"/>
    <property type="project" value="Ensembl"/>
</dbReference>
<keyword evidence="20" id="KW-1185">Reference proteome</keyword>
<dbReference type="SMART" id="SM00855">
    <property type="entry name" value="PGAM"/>
    <property type="match status" value="1"/>
</dbReference>
<comment type="subunit">
    <text evidence="15">Interacts with HK2; the interaction increases hexokinase HK2 activity in a hypoxia- and HIF1A-dependent manner, resulting in the regulation of mitochondrial membrane potential, thus increasing NADPH production and decreasing intracellular ROS levels.</text>
</comment>
<evidence type="ECO:0000256" key="9">
    <source>
        <dbReference type="ARBA" id="ARBA00023006"/>
    </source>
</evidence>
<reference evidence="19" key="2">
    <citation type="submission" date="2025-08" db="UniProtKB">
        <authorList>
            <consortium name="Ensembl"/>
        </authorList>
    </citation>
    <scope>IDENTIFICATION</scope>
</reference>
<feature type="active site" description="Tele-phosphohistidine intermediate" evidence="17">
    <location>
        <position position="11"/>
    </location>
</feature>
<dbReference type="GO" id="GO:2000378">
    <property type="term" value="P:negative regulation of reactive oxygen species metabolic process"/>
    <property type="evidence" value="ECO:0007669"/>
    <property type="project" value="Ensembl"/>
</dbReference>
<keyword evidence="10" id="KW-0496">Mitochondrion</keyword>
<evidence type="ECO:0000256" key="7">
    <source>
        <dbReference type="ARBA" id="ARBA00022703"/>
    </source>
</evidence>
<dbReference type="Ensembl" id="ENSVURT00010011232.1">
    <property type="protein sequence ID" value="ENSVURP00010009906.1"/>
    <property type="gene ID" value="ENSVURG00010007658.1"/>
</dbReference>
<feature type="active site" description="Proton donor/acceptor" evidence="17">
    <location>
        <position position="89"/>
    </location>
</feature>
<sequence>MARFALTIVRHGETRYNREKIIQGQRGDVPLSETGFRQAAAAGEFLSNVKFTHVFSSDLMRTKQTTAMILEKSRFCKEATVKYDTRLRERKYGIVEGKPLCELKALAEAAGEQCPNFTPPEGETLDQVKSRAKDFFEFLCQLVLDEADQKGHPTSGIIDSGLEAFLTETFPLGSNCGPDLNSDSVAQVLDANILVVSHGAYMKSMFTHFVVDLECILPANLSKSEFSSVSPNTGISHFIINIEQDTKGIKTTMKCICINLQDHLAKVTESA</sequence>
<keyword evidence="8" id="KW-0378">Hydrolase</keyword>
<evidence type="ECO:0000256" key="4">
    <source>
        <dbReference type="ARBA" id="ARBA00004496"/>
    </source>
</evidence>
<dbReference type="GO" id="GO:0071456">
    <property type="term" value="P:cellular response to hypoxia"/>
    <property type="evidence" value="ECO:0007669"/>
    <property type="project" value="Ensembl"/>
</dbReference>
<name>A0A4X2KIW4_VOMUR</name>
<dbReference type="GO" id="GO:0071279">
    <property type="term" value="P:cellular response to cobalt ion"/>
    <property type="evidence" value="ECO:0007669"/>
    <property type="project" value="Ensembl"/>
</dbReference>
<dbReference type="STRING" id="29139.ENSVURP00010009906"/>
<dbReference type="GO" id="GO:0010659">
    <property type="term" value="P:cardiac muscle cell apoptotic process"/>
    <property type="evidence" value="ECO:0007669"/>
    <property type="project" value="Ensembl"/>
</dbReference>
<keyword evidence="9" id="KW-0072">Autophagy</keyword>
<evidence type="ECO:0000256" key="3">
    <source>
        <dbReference type="ARBA" id="ARBA00004173"/>
    </source>
</evidence>
<evidence type="ECO:0000256" key="11">
    <source>
        <dbReference type="ARBA" id="ARBA00023242"/>
    </source>
</evidence>
<dbReference type="RefSeq" id="XP_027712173.1">
    <property type="nucleotide sequence ID" value="XM_027856372.1"/>
</dbReference>
<dbReference type="GO" id="GO:0019661">
    <property type="term" value="P:glucose catabolic process to lactate via pyruvate"/>
    <property type="evidence" value="ECO:0007669"/>
    <property type="project" value="Ensembl"/>
</dbReference>
<dbReference type="InterPro" id="IPR051695">
    <property type="entry name" value="Phosphoglycerate_Mutase"/>
</dbReference>
<keyword evidence="6" id="KW-0963">Cytoplasm</keyword>
<dbReference type="GO" id="GO:0009410">
    <property type="term" value="P:response to xenobiotic stimulus"/>
    <property type="evidence" value="ECO:0007669"/>
    <property type="project" value="Ensembl"/>
</dbReference>
<feature type="binding site" evidence="18">
    <location>
        <position position="61"/>
    </location>
    <ligand>
        <name>substrate</name>
    </ligand>
</feature>
<comment type="subcellular location">
    <subcellularLocation>
        <location evidence="4">Cytoplasm</location>
    </subcellularLocation>
    <subcellularLocation>
        <location evidence="3">Mitochondrion</location>
    </subcellularLocation>
    <subcellularLocation>
        <location evidence="2">Nucleus</location>
    </subcellularLocation>
</comment>
<dbReference type="Proteomes" id="UP000314987">
    <property type="component" value="Unassembled WGS sequence"/>
</dbReference>
<dbReference type="PANTHER" id="PTHR46517:SF1">
    <property type="entry name" value="FRUCTOSE-2,6-BISPHOSPHATASE TIGAR"/>
    <property type="match status" value="1"/>
</dbReference>
<dbReference type="GeneTree" id="ENSGT00390000013224"/>
<dbReference type="InterPro" id="IPR013078">
    <property type="entry name" value="His_Pase_superF_clade-1"/>
</dbReference>
<dbReference type="GO" id="GO:0045739">
    <property type="term" value="P:positive regulation of DNA repair"/>
    <property type="evidence" value="ECO:0007669"/>
    <property type="project" value="Ensembl"/>
</dbReference>
<evidence type="ECO:0000256" key="6">
    <source>
        <dbReference type="ARBA" id="ARBA00022490"/>
    </source>
</evidence>
<dbReference type="PANTHER" id="PTHR46517">
    <property type="entry name" value="FRUCTOSE-2,6-BISPHOSPHATASE TIGAR"/>
    <property type="match status" value="1"/>
</dbReference>
<dbReference type="GO" id="GO:1905857">
    <property type="term" value="P:positive regulation of pentose-phosphate shunt"/>
    <property type="evidence" value="ECO:0007669"/>
    <property type="project" value="Ensembl"/>
</dbReference>
<evidence type="ECO:0000256" key="16">
    <source>
        <dbReference type="ARBA" id="ARBA00077907"/>
    </source>
</evidence>
<evidence type="ECO:0000313" key="19">
    <source>
        <dbReference type="Ensembl" id="ENSVURP00010009906.1"/>
    </source>
</evidence>
<dbReference type="AlphaFoldDB" id="A0A4X2KIW4"/>
<dbReference type="GO" id="GO:0006003">
    <property type="term" value="P:fructose 2,6-bisphosphate metabolic process"/>
    <property type="evidence" value="ECO:0007669"/>
    <property type="project" value="Ensembl"/>
</dbReference>
<dbReference type="SUPFAM" id="SSF53254">
    <property type="entry name" value="Phosphoglycerate mutase-like"/>
    <property type="match status" value="1"/>
</dbReference>
<dbReference type="GO" id="GO:0005634">
    <property type="term" value="C:nucleus"/>
    <property type="evidence" value="ECO:0007669"/>
    <property type="project" value="UniProtKB-SubCell"/>
</dbReference>
<dbReference type="GO" id="GO:1904024">
    <property type="term" value="P:negative regulation of glucose catabolic process to lactate via pyruvate"/>
    <property type="evidence" value="ECO:0007669"/>
    <property type="project" value="Ensembl"/>
</dbReference>
<evidence type="ECO:0000256" key="18">
    <source>
        <dbReference type="PIRSR" id="PIRSR613078-2"/>
    </source>
</evidence>
<proteinExistence type="inferred from homology"/>